<evidence type="ECO:0000256" key="1">
    <source>
        <dbReference type="SAM" id="MobiDB-lite"/>
    </source>
</evidence>
<keyword evidence="3" id="KW-1185">Reference proteome</keyword>
<accession>A0AA86VSA5</accession>
<feature type="compositionally biased region" description="Polar residues" evidence="1">
    <location>
        <begin position="1"/>
        <end position="14"/>
    </location>
</feature>
<dbReference type="Gramene" id="rna-AYBTSS11_LOCUS23958">
    <property type="protein sequence ID" value="CAJ1971948.1"/>
    <property type="gene ID" value="gene-AYBTSS11_LOCUS23958"/>
</dbReference>
<dbReference type="Proteomes" id="UP001189624">
    <property type="component" value="Chromosome 8"/>
</dbReference>
<dbReference type="EMBL" id="OY731405">
    <property type="protein sequence ID" value="CAJ1971948.1"/>
    <property type="molecule type" value="Genomic_DNA"/>
</dbReference>
<proteinExistence type="predicted"/>
<name>A0AA86VSA5_9FABA</name>
<feature type="compositionally biased region" description="Low complexity" evidence="1">
    <location>
        <begin position="26"/>
        <end position="38"/>
    </location>
</feature>
<protein>
    <submittedName>
        <fullName evidence="2">Uncharacterized protein</fullName>
    </submittedName>
</protein>
<feature type="region of interest" description="Disordered" evidence="1">
    <location>
        <begin position="1"/>
        <end position="44"/>
    </location>
</feature>
<evidence type="ECO:0000313" key="3">
    <source>
        <dbReference type="Proteomes" id="UP001189624"/>
    </source>
</evidence>
<sequence>MFVGLNHTTMSETQSQDDEGSKPLYGASSSATGSGTATFVRGTKPIKLPKRGGVMKQILNDVSATWRSPSPEPAV</sequence>
<organism evidence="2 3">
    <name type="scientific">Sphenostylis stenocarpa</name>
    <dbReference type="NCBI Taxonomy" id="92480"/>
    <lineage>
        <taxon>Eukaryota</taxon>
        <taxon>Viridiplantae</taxon>
        <taxon>Streptophyta</taxon>
        <taxon>Embryophyta</taxon>
        <taxon>Tracheophyta</taxon>
        <taxon>Spermatophyta</taxon>
        <taxon>Magnoliopsida</taxon>
        <taxon>eudicotyledons</taxon>
        <taxon>Gunneridae</taxon>
        <taxon>Pentapetalae</taxon>
        <taxon>rosids</taxon>
        <taxon>fabids</taxon>
        <taxon>Fabales</taxon>
        <taxon>Fabaceae</taxon>
        <taxon>Papilionoideae</taxon>
        <taxon>50 kb inversion clade</taxon>
        <taxon>NPAAA clade</taxon>
        <taxon>indigoferoid/millettioid clade</taxon>
        <taxon>Phaseoleae</taxon>
        <taxon>Sphenostylis</taxon>
    </lineage>
</organism>
<gene>
    <name evidence="2" type="ORF">AYBTSS11_LOCUS23958</name>
</gene>
<evidence type="ECO:0000313" key="2">
    <source>
        <dbReference type="EMBL" id="CAJ1971948.1"/>
    </source>
</evidence>
<reference evidence="2" key="1">
    <citation type="submission" date="2023-10" db="EMBL/GenBank/DDBJ databases">
        <authorList>
            <person name="Domelevo Entfellner J.-B."/>
        </authorList>
    </citation>
    <scope>NUCLEOTIDE SEQUENCE</scope>
</reference>
<dbReference type="AlphaFoldDB" id="A0AA86VSA5"/>